<dbReference type="EMBL" id="CADCTW010000066">
    <property type="protein sequence ID" value="CAA9310239.1"/>
    <property type="molecule type" value="Genomic_DNA"/>
</dbReference>
<feature type="domain" description="Amidohydrolase-related" evidence="1">
    <location>
        <begin position="4"/>
        <end position="278"/>
    </location>
</feature>
<dbReference type="GO" id="GO:0016787">
    <property type="term" value="F:hydrolase activity"/>
    <property type="evidence" value="ECO:0007669"/>
    <property type="project" value="InterPro"/>
</dbReference>
<evidence type="ECO:0000259" key="1">
    <source>
        <dbReference type="Pfam" id="PF04909"/>
    </source>
</evidence>
<name>A0A6J4KPU9_9BACT</name>
<protein>
    <recommendedName>
        <fullName evidence="1">Amidohydrolase-related domain-containing protein</fullName>
    </recommendedName>
</protein>
<dbReference type="InterPro" id="IPR032466">
    <property type="entry name" value="Metal_Hydrolase"/>
</dbReference>
<dbReference type="InterPro" id="IPR006680">
    <property type="entry name" value="Amidohydro-rel"/>
</dbReference>
<dbReference type="Gene3D" id="3.20.20.140">
    <property type="entry name" value="Metal-dependent hydrolases"/>
    <property type="match status" value="1"/>
</dbReference>
<reference evidence="2" key="1">
    <citation type="submission" date="2020-02" db="EMBL/GenBank/DDBJ databases">
        <authorList>
            <person name="Meier V. D."/>
        </authorList>
    </citation>
    <scope>NUCLEOTIDE SEQUENCE</scope>
    <source>
        <strain evidence="2">AVDCRST_MAG68</strain>
    </source>
</reference>
<proteinExistence type="predicted"/>
<dbReference type="AlphaFoldDB" id="A0A6J4KPU9"/>
<organism evidence="2">
    <name type="scientific">uncultured Gemmatimonadota bacterium</name>
    <dbReference type="NCBI Taxonomy" id="203437"/>
    <lineage>
        <taxon>Bacteria</taxon>
        <taxon>Pseudomonadati</taxon>
        <taxon>Gemmatimonadota</taxon>
        <taxon>environmental samples</taxon>
    </lineage>
</organism>
<dbReference type="Pfam" id="PF04909">
    <property type="entry name" value="Amidohydro_2"/>
    <property type="match status" value="1"/>
</dbReference>
<accession>A0A6J4KPU9</accession>
<gene>
    <name evidence="2" type="ORF">AVDCRST_MAG68-1300</name>
</gene>
<dbReference type="SUPFAM" id="SSF51556">
    <property type="entry name" value="Metallo-dependent hydrolases"/>
    <property type="match status" value="1"/>
</dbReference>
<evidence type="ECO:0000313" key="2">
    <source>
        <dbReference type="EMBL" id="CAA9310239.1"/>
    </source>
</evidence>
<sequence length="320" mass="35114">MMRIDVHAHLAGVGANGSGCWVSPRFRRSLTFRALGRLHGFRPDSPMADADWAARLAAHVRGSEVDRAVALGFDAACDARGEPDLGRSQMVIPPGWVFRACREHPELLPGPSLNPARRDALERLEECIEGGAVLLKWLPATQLIDPADPAHRPFYRRMADAGLPLLVHSGGSENTFAELDPALKDLRRILLPLREGVPVIVAHLAAPVPFRRDPDQTPLLRALMAEFPHLWADNSGMNNPARSATLGRLAADPELAARTLHGSDFPVPCNAVWHLRRLGPRRVATLERIKNPLQREIAIKRALGTPDEVLERGASVLRLP</sequence>